<evidence type="ECO:0008006" key="3">
    <source>
        <dbReference type="Google" id="ProtNLM"/>
    </source>
</evidence>
<dbReference type="Proteomes" id="UP001365542">
    <property type="component" value="Unassembled WGS sequence"/>
</dbReference>
<comment type="caution">
    <text evidence="1">The sequence shown here is derived from an EMBL/GenBank/DDBJ whole genome shotgun (WGS) entry which is preliminary data.</text>
</comment>
<dbReference type="Gene3D" id="3.90.79.10">
    <property type="entry name" value="Nucleoside Triphosphate Pyrophosphohydrolase"/>
    <property type="match status" value="1"/>
</dbReference>
<sequence>MGNNVFERGTELELLASLSNISLQISRIHMDKIVTGERPLARVAREAYEEASIPESYTLQHVKSLGVVRYQQKKDNTGKFGCMIQNIYVYGMELDPSMIPTPFDGEVDNFTLLPMKDVRTLVETGKIMPLCAMSFIHNLIYNGAVNDENEAQLPEIQSRLHRKHDLFICPNISSNL</sequence>
<evidence type="ECO:0000313" key="2">
    <source>
        <dbReference type="Proteomes" id="UP001365542"/>
    </source>
</evidence>
<protein>
    <recommendedName>
        <fullName evidence="3">Nudix hydrolase domain-containing protein</fullName>
    </recommendedName>
</protein>
<gene>
    <name evidence="1" type="ORF">TWF694_009070</name>
</gene>
<dbReference type="InterPro" id="IPR015797">
    <property type="entry name" value="NUDIX_hydrolase-like_dom_sf"/>
</dbReference>
<dbReference type="AlphaFoldDB" id="A0AAV9XER7"/>
<name>A0AAV9XER7_9PEZI</name>
<proteinExistence type="predicted"/>
<keyword evidence="2" id="KW-1185">Reference proteome</keyword>
<reference evidence="1 2" key="1">
    <citation type="submission" date="2019-10" db="EMBL/GenBank/DDBJ databases">
        <authorList>
            <person name="Palmer J.M."/>
        </authorList>
    </citation>
    <scope>NUCLEOTIDE SEQUENCE [LARGE SCALE GENOMIC DNA]</scope>
    <source>
        <strain evidence="1 2">TWF694</strain>
    </source>
</reference>
<dbReference type="EMBL" id="JAVHJO010000005">
    <property type="protein sequence ID" value="KAK6540255.1"/>
    <property type="molecule type" value="Genomic_DNA"/>
</dbReference>
<accession>A0AAV9XER7</accession>
<organism evidence="1 2">
    <name type="scientific">Orbilia ellipsospora</name>
    <dbReference type="NCBI Taxonomy" id="2528407"/>
    <lineage>
        <taxon>Eukaryota</taxon>
        <taxon>Fungi</taxon>
        <taxon>Dikarya</taxon>
        <taxon>Ascomycota</taxon>
        <taxon>Pezizomycotina</taxon>
        <taxon>Orbiliomycetes</taxon>
        <taxon>Orbiliales</taxon>
        <taxon>Orbiliaceae</taxon>
        <taxon>Orbilia</taxon>
    </lineage>
</organism>
<dbReference type="SUPFAM" id="SSF55811">
    <property type="entry name" value="Nudix"/>
    <property type="match status" value="1"/>
</dbReference>
<evidence type="ECO:0000313" key="1">
    <source>
        <dbReference type="EMBL" id="KAK6540255.1"/>
    </source>
</evidence>